<dbReference type="KEGG" id="ole:K0B96_12425"/>
<dbReference type="PANTHER" id="PTHR43792">
    <property type="entry name" value="GNAT FAMILY, PUTATIVE (AFU_ORTHOLOGUE AFUA_3G00765)-RELATED-RELATED"/>
    <property type="match status" value="1"/>
</dbReference>
<name>A0A8F9TU83_9BACT</name>
<evidence type="ECO:0000256" key="4">
    <source>
        <dbReference type="SAM" id="MobiDB-lite"/>
    </source>
</evidence>
<feature type="compositionally biased region" description="Basic and acidic residues" evidence="4">
    <location>
        <begin position="186"/>
        <end position="202"/>
    </location>
</feature>
<dbReference type="PANTHER" id="PTHR43792:SF8">
    <property type="entry name" value="[RIBOSOMAL PROTEIN US5]-ALANINE N-ACETYLTRANSFERASE"/>
    <property type="match status" value="1"/>
</dbReference>
<dbReference type="InterPro" id="IPR000182">
    <property type="entry name" value="GNAT_dom"/>
</dbReference>
<keyword evidence="1" id="KW-0808">Transferase</keyword>
<evidence type="ECO:0000259" key="5">
    <source>
        <dbReference type="PROSITE" id="PS51186"/>
    </source>
</evidence>
<dbReference type="InterPro" id="IPR016181">
    <property type="entry name" value="Acyl_CoA_acyltransferase"/>
</dbReference>
<dbReference type="GO" id="GO:0016747">
    <property type="term" value="F:acyltransferase activity, transferring groups other than amino-acyl groups"/>
    <property type="evidence" value="ECO:0007669"/>
    <property type="project" value="InterPro"/>
</dbReference>
<protein>
    <submittedName>
        <fullName evidence="6">GNAT family N-acetyltransferase</fullName>
    </submittedName>
</protein>
<reference evidence="6" key="1">
    <citation type="submission" date="2021-08" db="EMBL/GenBank/DDBJ databases">
        <title>Genome of a novel bacterium of the phylum Verrucomicrobia, Oleiharenicola sp. KSB-15.</title>
        <authorList>
            <person name="Chung J.-H."/>
            <person name="Ahn J.-H."/>
            <person name="Yoon Y."/>
            <person name="Kim D.-Y."/>
            <person name="An S.-H."/>
            <person name="Park I."/>
            <person name="Yeon J."/>
        </authorList>
    </citation>
    <scope>NUCLEOTIDE SEQUENCE</scope>
    <source>
        <strain evidence="6">KSB-15</strain>
    </source>
</reference>
<gene>
    <name evidence="6" type="ORF">K0B96_12425</name>
</gene>
<dbReference type="Pfam" id="PF13302">
    <property type="entry name" value="Acetyltransf_3"/>
    <property type="match status" value="1"/>
</dbReference>
<dbReference type="Gene3D" id="3.40.630.30">
    <property type="match status" value="1"/>
</dbReference>
<feature type="domain" description="N-acetyltransferase" evidence="5">
    <location>
        <begin position="5"/>
        <end position="164"/>
    </location>
</feature>
<dbReference type="Proteomes" id="UP000825051">
    <property type="component" value="Chromosome"/>
</dbReference>
<evidence type="ECO:0000256" key="1">
    <source>
        <dbReference type="ARBA" id="ARBA00022679"/>
    </source>
</evidence>
<dbReference type="PROSITE" id="PS51186">
    <property type="entry name" value="GNAT"/>
    <property type="match status" value="1"/>
</dbReference>
<comment type="similarity">
    <text evidence="3">Belongs to the acetyltransferase family. RimJ subfamily.</text>
</comment>
<accession>A0A8F9TU83</accession>
<keyword evidence="7" id="KW-1185">Reference proteome</keyword>
<organism evidence="6 7">
    <name type="scientific">Horticoccus luteus</name>
    <dbReference type="NCBI Taxonomy" id="2862869"/>
    <lineage>
        <taxon>Bacteria</taxon>
        <taxon>Pseudomonadati</taxon>
        <taxon>Verrucomicrobiota</taxon>
        <taxon>Opitutia</taxon>
        <taxon>Opitutales</taxon>
        <taxon>Opitutaceae</taxon>
        <taxon>Horticoccus</taxon>
    </lineage>
</organism>
<sequence length="219" mass="24823">MTISVSIRPVEMSDADCVQRYAADVRLHATCNLPSPYPEGGAASFIDLTLKANDAGKQFTFAVLNSGEFVGLIGLNDVHLEERTAELDYWIGFPFWNRGIATCAASLAIGYAFQSIGLQTLFSSALIRNPASLRVLEKNGFIKVGEHFYNGLWKDRFRGEMLARHRILKFEHPPNQRIECSGPCRSPHERASRRLSDDETPWHHRQRPRRLRAVDREAR</sequence>
<evidence type="ECO:0000313" key="7">
    <source>
        <dbReference type="Proteomes" id="UP000825051"/>
    </source>
</evidence>
<dbReference type="InterPro" id="IPR051531">
    <property type="entry name" value="N-acetyltransferase"/>
</dbReference>
<evidence type="ECO:0000256" key="3">
    <source>
        <dbReference type="ARBA" id="ARBA00038502"/>
    </source>
</evidence>
<dbReference type="SUPFAM" id="SSF55729">
    <property type="entry name" value="Acyl-CoA N-acyltransferases (Nat)"/>
    <property type="match status" value="1"/>
</dbReference>
<dbReference type="AlphaFoldDB" id="A0A8F9TU83"/>
<feature type="region of interest" description="Disordered" evidence="4">
    <location>
        <begin position="179"/>
        <end position="219"/>
    </location>
</feature>
<evidence type="ECO:0000313" key="6">
    <source>
        <dbReference type="EMBL" id="QYM78111.1"/>
    </source>
</evidence>
<keyword evidence="2" id="KW-0012">Acyltransferase</keyword>
<proteinExistence type="inferred from homology"/>
<dbReference type="EMBL" id="CP080507">
    <property type="protein sequence ID" value="QYM78111.1"/>
    <property type="molecule type" value="Genomic_DNA"/>
</dbReference>
<evidence type="ECO:0000256" key="2">
    <source>
        <dbReference type="ARBA" id="ARBA00023315"/>
    </source>
</evidence>